<proteinExistence type="predicted"/>
<comment type="caution">
    <text evidence="1">The sequence shown here is derived from an EMBL/GenBank/DDBJ whole genome shotgun (WGS) entry which is preliminary data.</text>
</comment>
<sequence length="45" mass="5515">MKQRIFDFFSQREMDEPKVTPEQIAKFPNIFQLIKLHFSTWKNIS</sequence>
<protein>
    <submittedName>
        <fullName evidence="1">Uncharacterized protein</fullName>
    </submittedName>
</protein>
<organism evidence="1 2">
    <name type="scientific">Hallella bergensis DSM 17361</name>
    <dbReference type="NCBI Taxonomy" id="585502"/>
    <lineage>
        <taxon>Bacteria</taxon>
        <taxon>Pseudomonadati</taxon>
        <taxon>Bacteroidota</taxon>
        <taxon>Bacteroidia</taxon>
        <taxon>Bacteroidales</taxon>
        <taxon>Prevotellaceae</taxon>
        <taxon>Hallella</taxon>
    </lineage>
</organism>
<evidence type="ECO:0000313" key="2">
    <source>
        <dbReference type="Proteomes" id="UP000003160"/>
    </source>
</evidence>
<dbReference type="EMBL" id="ACKS01000110">
    <property type="protein sequence ID" value="EFA42804.1"/>
    <property type="molecule type" value="Genomic_DNA"/>
</dbReference>
<dbReference type="HOGENOM" id="CLU_3203426_0_0_10"/>
<gene>
    <name evidence="1" type="ORF">HMPREF0645_2792</name>
</gene>
<keyword evidence="2" id="KW-1185">Reference proteome</keyword>
<dbReference type="AlphaFoldDB" id="D1Q0Q7"/>
<accession>D1Q0Q7</accession>
<reference evidence="1 2" key="1">
    <citation type="submission" date="2009-10" db="EMBL/GenBank/DDBJ databases">
        <authorList>
            <person name="Qin X."/>
            <person name="Bachman B."/>
            <person name="Battles P."/>
            <person name="Bell A."/>
            <person name="Bess C."/>
            <person name="Bickham C."/>
            <person name="Chaboub L."/>
            <person name="Chen D."/>
            <person name="Coyle M."/>
            <person name="Deiros D.R."/>
            <person name="Dinh H."/>
            <person name="Forbes L."/>
            <person name="Fowler G."/>
            <person name="Francisco L."/>
            <person name="Fu Q."/>
            <person name="Gubbala S."/>
            <person name="Hale W."/>
            <person name="Han Y."/>
            <person name="Hemphill L."/>
            <person name="Highlander S.K."/>
            <person name="Hirani K."/>
            <person name="Hogues M."/>
            <person name="Jackson L."/>
            <person name="Jakkamsetti A."/>
            <person name="Javaid M."/>
            <person name="Jiang H."/>
            <person name="Korchina V."/>
            <person name="Kovar C."/>
            <person name="Lara F."/>
            <person name="Lee S."/>
            <person name="Mata R."/>
            <person name="Mathew T."/>
            <person name="Moen C."/>
            <person name="Morales K."/>
            <person name="Munidasa M."/>
            <person name="Nazareth L."/>
            <person name="Ngo R."/>
            <person name="Nguyen L."/>
            <person name="Okwuonu G."/>
            <person name="Ongeri F."/>
            <person name="Patil S."/>
            <person name="Petrosino J."/>
            <person name="Pham C."/>
            <person name="Pham P."/>
            <person name="Pu L.-L."/>
            <person name="Puazo M."/>
            <person name="Raj R."/>
            <person name="Reid J."/>
            <person name="Rouhana J."/>
            <person name="Saada N."/>
            <person name="Shang Y."/>
            <person name="Simmons D."/>
            <person name="Thornton R."/>
            <person name="Warren J."/>
            <person name="Weissenberger G."/>
            <person name="Zhang J."/>
            <person name="Zhang L."/>
            <person name="Zhou C."/>
            <person name="Zhu D."/>
            <person name="Muzny D."/>
            <person name="Worley K."/>
            <person name="Gibbs R."/>
        </authorList>
    </citation>
    <scope>NUCLEOTIDE SEQUENCE [LARGE SCALE GENOMIC DNA]</scope>
    <source>
        <strain evidence="1 2">DSM 17361</strain>
    </source>
</reference>
<name>D1Q0Q7_9BACT</name>
<evidence type="ECO:0000313" key="1">
    <source>
        <dbReference type="EMBL" id="EFA42804.1"/>
    </source>
</evidence>
<dbReference type="Proteomes" id="UP000003160">
    <property type="component" value="Unassembled WGS sequence"/>
</dbReference>